<evidence type="ECO:0000256" key="1">
    <source>
        <dbReference type="SAM" id="Phobius"/>
    </source>
</evidence>
<keyword evidence="1" id="KW-0812">Transmembrane</keyword>
<name>A0A2P6VCR3_9CHLO</name>
<evidence type="ECO:0000313" key="3">
    <source>
        <dbReference type="EMBL" id="PSC71975.1"/>
    </source>
</evidence>
<feature type="transmembrane region" description="Helical" evidence="1">
    <location>
        <begin position="69"/>
        <end position="87"/>
    </location>
</feature>
<dbReference type="EMBL" id="LHPF02000012">
    <property type="protein sequence ID" value="PSC71869.1"/>
    <property type="molecule type" value="Genomic_DNA"/>
</dbReference>
<comment type="caution">
    <text evidence="2">The sequence shown here is derived from an EMBL/GenBank/DDBJ whole genome shotgun (WGS) entry which is preliminary data.</text>
</comment>
<reference evidence="2" key="2">
    <citation type="submission" date="2018-02" db="EMBL/GenBank/DDBJ databases">
        <authorList>
            <person name="Cohen D.B."/>
            <person name="Kent A.D."/>
        </authorList>
    </citation>
    <scope>NUCLEOTIDE SEQUENCE</scope>
    <source>
        <strain evidence="2">SAG 241.80</strain>
    </source>
</reference>
<keyword evidence="1" id="KW-1133">Transmembrane helix</keyword>
<evidence type="ECO:0000313" key="4">
    <source>
        <dbReference type="Proteomes" id="UP000239649"/>
    </source>
</evidence>
<organism evidence="2 4">
    <name type="scientific">Micractinium conductrix</name>
    <dbReference type="NCBI Taxonomy" id="554055"/>
    <lineage>
        <taxon>Eukaryota</taxon>
        <taxon>Viridiplantae</taxon>
        <taxon>Chlorophyta</taxon>
        <taxon>core chlorophytes</taxon>
        <taxon>Trebouxiophyceae</taxon>
        <taxon>Chlorellales</taxon>
        <taxon>Chlorellaceae</taxon>
        <taxon>Chlorella clade</taxon>
        <taxon>Micractinium</taxon>
    </lineage>
</organism>
<dbReference type="AlphaFoldDB" id="A0A2P6VCR3"/>
<protein>
    <submittedName>
        <fullName evidence="2">Uncharacterized protein</fullName>
    </submittedName>
</protein>
<evidence type="ECO:0000313" key="2">
    <source>
        <dbReference type="EMBL" id="PSC71869.1"/>
    </source>
</evidence>
<dbReference type="Proteomes" id="UP000239649">
    <property type="component" value="Unassembled WGS sequence"/>
</dbReference>
<keyword evidence="1" id="KW-0472">Membrane</keyword>
<proteinExistence type="predicted"/>
<gene>
    <name evidence="3" type="ORF">C2E20_4698</name>
    <name evidence="2" type="ORF">C2E20_4700</name>
</gene>
<accession>A0A2P6VCR3</accession>
<keyword evidence="4" id="KW-1185">Reference proteome</keyword>
<sequence>MVVCNAGLNMVPANRLLTGLTGRRVRVYKAGASPSPFRRVVHAVLDPISPSPATSPAAPNPAFGGSVKLTHLVVALGVAGVWAVLCANPLEFCVVLSSCAAAMLFVVTTCMNSIATKFDGVNTKIDASNAELRTAIAASNADVRTAIDAVGTSVANLRTDVATLQGKTEVLCDTTGKVLEAALRK</sequence>
<dbReference type="EMBL" id="LHPF02000012">
    <property type="protein sequence ID" value="PSC71975.1"/>
    <property type="molecule type" value="Genomic_DNA"/>
</dbReference>
<dbReference type="OrthoDB" id="10691487at2759"/>
<reference evidence="2 4" key="1">
    <citation type="journal article" date="2018" name="Plant J.">
        <title>Genome sequences of Chlorella sorokiniana UTEX 1602 and Micractinium conductrix SAG 241.80: implications to maltose excretion by a green alga.</title>
        <authorList>
            <person name="Arriola M.B."/>
            <person name="Velmurugan N."/>
            <person name="Zhang Y."/>
            <person name="Plunkett M.H."/>
            <person name="Hondzo H."/>
            <person name="Barney B.M."/>
        </authorList>
    </citation>
    <scope>NUCLEOTIDE SEQUENCE [LARGE SCALE GENOMIC DNA]</scope>
    <source>
        <strain evidence="2 4">SAG 241.80</strain>
    </source>
</reference>
<feature type="transmembrane region" description="Helical" evidence="1">
    <location>
        <begin position="94"/>
        <end position="115"/>
    </location>
</feature>